<dbReference type="PANTHER" id="PTHR43685:SF2">
    <property type="entry name" value="GLYCOSYLTRANSFERASE 2-LIKE DOMAIN-CONTAINING PROTEIN"/>
    <property type="match status" value="1"/>
</dbReference>
<dbReference type="PANTHER" id="PTHR43685">
    <property type="entry name" value="GLYCOSYLTRANSFERASE"/>
    <property type="match status" value="1"/>
</dbReference>
<evidence type="ECO:0000313" key="3">
    <source>
        <dbReference type="Proteomes" id="UP000317122"/>
    </source>
</evidence>
<dbReference type="Pfam" id="PF00535">
    <property type="entry name" value="Glycos_transf_2"/>
    <property type="match status" value="1"/>
</dbReference>
<dbReference type="CDD" id="cd06433">
    <property type="entry name" value="GT_2_WfgS_like"/>
    <property type="match status" value="1"/>
</dbReference>
<name>A0A562NRJ3_9HYPH</name>
<evidence type="ECO:0000313" key="2">
    <source>
        <dbReference type="EMBL" id="TWI34808.1"/>
    </source>
</evidence>
<keyword evidence="2" id="KW-0808">Transferase</keyword>
<dbReference type="EMBL" id="VLKT01000020">
    <property type="protein sequence ID" value="TWI34808.1"/>
    <property type="molecule type" value="Genomic_DNA"/>
</dbReference>
<dbReference type="InterPro" id="IPR029044">
    <property type="entry name" value="Nucleotide-diphossugar_trans"/>
</dbReference>
<dbReference type="Gene3D" id="3.90.550.10">
    <property type="entry name" value="Spore Coat Polysaccharide Biosynthesis Protein SpsA, Chain A"/>
    <property type="match status" value="1"/>
</dbReference>
<proteinExistence type="predicted"/>
<dbReference type="OrthoDB" id="5291101at2"/>
<sequence>MKISVLTVCWNSAATIEYTINSFFDQDHANKELVIVDGGSSDETLKIVHSYPQDHITWVSEPDNGMYHALNKGLRLYTGDAVGVLNSDDCFHDPSALRQIAMALEQADIVHGDLDFVEDHVTRKVVRRWRAEPRPAKGFRTGWMPAHPTFYVSRNVAERVGNFDLGLKVASDYDWMLRAVELHGFKCAITNDVLVDMMVGGASTRSLASYVGHNIEALQSRRRWLNSGAVDYALIAKPLRKLGQFFSWELGTS</sequence>
<dbReference type="RefSeq" id="WP_145719378.1">
    <property type="nucleotide sequence ID" value="NZ_BSPF01000001.1"/>
</dbReference>
<protein>
    <submittedName>
        <fullName evidence="2">Glycosyl transferase family 2</fullName>
    </submittedName>
</protein>
<accession>A0A562NRJ3</accession>
<gene>
    <name evidence="2" type="ORF">IQ26_03466</name>
</gene>
<dbReference type="InterPro" id="IPR001173">
    <property type="entry name" value="Glyco_trans_2-like"/>
</dbReference>
<dbReference type="AlphaFoldDB" id="A0A562NRJ3"/>
<reference evidence="2 3" key="1">
    <citation type="journal article" date="2015" name="Stand. Genomic Sci.">
        <title>Genomic Encyclopedia of Bacterial and Archaeal Type Strains, Phase III: the genomes of soil and plant-associated and newly described type strains.</title>
        <authorList>
            <person name="Whitman W.B."/>
            <person name="Woyke T."/>
            <person name="Klenk H.P."/>
            <person name="Zhou Y."/>
            <person name="Lilburn T.G."/>
            <person name="Beck B.J."/>
            <person name="De Vos P."/>
            <person name="Vandamme P."/>
            <person name="Eisen J.A."/>
            <person name="Garrity G."/>
            <person name="Hugenholtz P."/>
            <person name="Kyrpides N.C."/>
        </authorList>
    </citation>
    <scope>NUCLEOTIDE SEQUENCE [LARGE SCALE GENOMIC DNA]</scope>
    <source>
        <strain evidence="2 3">CGMCC 1.2546</strain>
    </source>
</reference>
<dbReference type="GO" id="GO:0016740">
    <property type="term" value="F:transferase activity"/>
    <property type="evidence" value="ECO:0007669"/>
    <property type="project" value="UniProtKB-KW"/>
</dbReference>
<organism evidence="2 3">
    <name type="scientific">Mesorhizobium tianshanense</name>
    <dbReference type="NCBI Taxonomy" id="39844"/>
    <lineage>
        <taxon>Bacteria</taxon>
        <taxon>Pseudomonadati</taxon>
        <taxon>Pseudomonadota</taxon>
        <taxon>Alphaproteobacteria</taxon>
        <taxon>Hyphomicrobiales</taxon>
        <taxon>Phyllobacteriaceae</taxon>
        <taxon>Mesorhizobium</taxon>
    </lineage>
</organism>
<dbReference type="Proteomes" id="UP000317122">
    <property type="component" value="Unassembled WGS sequence"/>
</dbReference>
<evidence type="ECO:0000259" key="1">
    <source>
        <dbReference type="Pfam" id="PF00535"/>
    </source>
</evidence>
<dbReference type="SUPFAM" id="SSF53448">
    <property type="entry name" value="Nucleotide-diphospho-sugar transferases"/>
    <property type="match status" value="1"/>
</dbReference>
<comment type="caution">
    <text evidence="2">The sequence shown here is derived from an EMBL/GenBank/DDBJ whole genome shotgun (WGS) entry which is preliminary data.</text>
</comment>
<dbReference type="InterPro" id="IPR050834">
    <property type="entry name" value="Glycosyltransf_2"/>
</dbReference>
<feature type="domain" description="Glycosyltransferase 2-like" evidence="1">
    <location>
        <begin position="4"/>
        <end position="134"/>
    </location>
</feature>
<keyword evidence="3" id="KW-1185">Reference proteome</keyword>